<name>A0AAW2BPD0_9ROSI</name>
<feature type="domain" description="DUF4283" evidence="2">
    <location>
        <begin position="92"/>
        <end position="168"/>
    </location>
</feature>
<feature type="domain" description="Zinc knuckle CX2CX4HX4C" evidence="3">
    <location>
        <begin position="230"/>
        <end position="277"/>
    </location>
</feature>
<dbReference type="InterPro" id="IPR025558">
    <property type="entry name" value="DUF4283"/>
</dbReference>
<dbReference type="Proteomes" id="UP001459277">
    <property type="component" value="Unassembled WGS sequence"/>
</dbReference>
<feature type="region of interest" description="Disordered" evidence="1">
    <location>
        <begin position="1"/>
        <end position="29"/>
    </location>
</feature>
<evidence type="ECO:0000259" key="3">
    <source>
        <dbReference type="Pfam" id="PF14392"/>
    </source>
</evidence>
<evidence type="ECO:0008006" key="6">
    <source>
        <dbReference type="Google" id="ProtNLM"/>
    </source>
</evidence>
<sequence>MTRRRSGGGRDRSDVTRNNDLRRAMTDPISGERPVCDRFDLRLASRLGLSSAALGPLGLSLGMESLTKHWSNMSLNDREGGKVRLNNEQSSVEFFIAAKFLTNRALNIDAVIRTFSPLWRAVNGFTVRNVGDHILLFVFDNKKEVEKIFASEPWSFDKHLVVLQRFENNLPVRELSFTWTAMWVQIHDIPFRYLNRRVAEEICEVVGVVDRTTSIDEMEGGNFMRVRVSVDISLPLCRGRVLSLEEGSEVWVNFKYERLPNICYWCGCLTHSDKDCEVWINSDGSLKAGDQEYGPWLRAPFTPNRRRSMVVVPGFYEAKKKNFVGKSRATTVDTDPIARPVHSVPLVSVQVQPLDVTDSRLGLQTHSDSLIRDDSQLGEGGESVHESRGLAEVQVPCLNLVPPTVQGEFLEKQIEEIDRGLSCFDTNNVVSGDVSDSGSLSGGDKVSVTRRRRVVRTVSDFVISNESGKAPVKRSSEVHTLDGLPRKRRVVSRIEKDGNLLMAEAGGQPRQEP</sequence>
<dbReference type="EMBL" id="JAZDWU010000010">
    <property type="protein sequence ID" value="KAK9987849.1"/>
    <property type="molecule type" value="Genomic_DNA"/>
</dbReference>
<feature type="compositionally biased region" description="Basic and acidic residues" evidence="1">
    <location>
        <begin position="8"/>
        <end position="25"/>
    </location>
</feature>
<organism evidence="4 5">
    <name type="scientific">Lithocarpus litseifolius</name>
    <dbReference type="NCBI Taxonomy" id="425828"/>
    <lineage>
        <taxon>Eukaryota</taxon>
        <taxon>Viridiplantae</taxon>
        <taxon>Streptophyta</taxon>
        <taxon>Embryophyta</taxon>
        <taxon>Tracheophyta</taxon>
        <taxon>Spermatophyta</taxon>
        <taxon>Magnoliopsida</taxon>
        <taxon>eudicotyledons</taxon>
        <taxon>Gunneridae</taxon>
        <taxon>Pentapetalae</taxon>
        <taxon>rosids</taxon>
        <taxon>fabids</taxon>
        <taxon>Fagales</taxon>
        <taxon>Fagaceae</taxon>
        <taxon>Lithocarpus</taxon>
    </lineage>
</organism>
<accession>A0AAW2BPD0</accession>
<gene>
    <name evidence="4" type="ORF">SO802_028088</name>
</gene>
<keyword evidence="5" id="KW-1185">Reference proteome</keyword>
<dbReference type="InterPro" id="IPR040256">
    <property type="entry name" value="At4g02000-like"/>
</dbReference>
<evidence type="ECO:0000313" key="4">
    <source>
        <dbReference type="EMBL" id="KAK9987849.1"/>
    </source>
</evidence>
<protein>
    <recommendedName>
        <fullName evidence="6">DUF4283 domain-containing protein</fullName>
    </recommendedName>
</protein>
<dbReference type="InterPro" id="IPR025836">
    <property type="entry name" value="Zn_knuckle_CX2CX4HX4C"/>
</dbReference>
<reference evidence="4 5" key="1">
    <citation type="submission" date="2024-01" db="EMBL/GenBank/DDBJ databases">
        <title>A telomere-to-telomere, gap-free genome of sweet tea (Lithocarpus litseifolius).</title>
        <authorList>
            <person name="Zhou J."/>
        </authorList>
    </citation>
    <scope>NUCLEOTIDE SEQUENCE [LARGE SCALE GENOMIC DNA]</scope>
    <source>
        <strain evidence="4">Zhou-2022a</strain>
        <tissue evidence="4">Leaf</tissue>
    </source>
</reference>
<dbReference type="AlphaFoldDB" id="A0AAW2BPD0"/>
<comment type="caution">
    <text evidence="4">The sequence shown here is derived from an EMBL/GenBank/DDBJ whole genome shotgun (WGS) entry which is preliminary data.</text>
</comment>
<dbReference type="PANTHER" id="PTHR31286:SF167">
    <property type="entry name" value="OS09G0268800 PROTEIN"/>
    <property type="match status" value="1"/>
</dbReference>
<dbReference type="PANTHER" id="PTHR31286">
    <property type="entry name" value="GLYCINE-RICH CELL WALL STRUCTURAL PROTEIN 1.8-LIKE"/>
    <property type="match status" value="1"/>
</dbReference>
<dbReference type="Pfam" id="PF14392">
    <property type="entry name" value="zf-CCHC_4"/>
    <property type="match status" value="1"/>
</dbReference>
<evidence type="ECO:0000259" key="2">
    <source>
        <dbReference type="Pfam" id="PF14111"/>
    </source>
</evidence>
<dbReference type="Pfam" id="PF14111">
    <property type="entry name" value="DUF4283"/>
    <property type="match status" value="1"/>
</dbReference>
<evidence type="ECO:0000256" key="1">
    <source>
        <dbReference type="SAM" id="MobiDB-lite"/>
    </source>
</evidence>
<proteinExistence type="predicted"/>
<evidence type="ECO:0000313" key="5">
    <source>
        <dbReference type="Proteomes" id="UP001459277"/>
    </source>
</evidence>